<organism evidence="2 3">
    <name type="scientific">Strongylus vulgaris</name>
    <name type="common">Blood worm</name>
    <dbReference type="NCBI Taxonomy" id="40348"/>
    <lineage>
        <taxon>Eukaryota</taxon>
        <taxon>Metazoa</taxon>
        <taxon>Ecdysozoa</taxon>
        <taxon>Nematoda</taxon>
        <taxon>Chromadorea</taxon>
        <taxon>Rhabditida</taxon>
        <taxon>Rhabditina</taxon>
        <taxon>Rhabditomorpha</taxon>
        <taxon>Strongyloidea</taxon>
        <taxon>Strongylidae</taxon>
        <taxon>Strongylus</taxon>
    </lineage>
</organism>
<dbReference type="Proteomes" id="UP000270094">
    <property type="component" value="Unassembled WGS sequence"/>
</dbReference>
<gene>
    <name evidence="2" type="ORF">SVUK_LOCUS19893</name>
</gene>
<name>A0A3P7LR97_STRVU</name>
<dbReference type="EMBL" id="UYYB01134220">
    <property type="protein sequence ID" value="VDM84895.1"/>
    <property type="molecule type" value="Genomic_DNA"/>
</dbReference>
<proteinExistence type="predicted"/>
<evidence type="ECO:0000313" key="2">
    <source>
        <dbReference type="EMBL" id="VDM84895.1"/>
    </source>
</evidence>
<protein>
    <submittedName>
        <fullName evidence="2">Uncharacterized protein</fullName>
    </submittedName>
</protein>
<dbReference type="OrthoDB" id="5854697at2759"/>
<accession>A0A3P7LR97</accession>
<sequence>MEAMLEEENERRQSLVIVEEPQPEPSIAEEEPEPKERAPRPHRRQSKRVSIVPLHIHVDRRGSATIRHSVSGTIWATFKYTTQRRNHTSCPGE</sequence>
<evidence type="ECO:0000313" key="3">
    <source>
        <dbReference type="Proteomes" id="UP000270094"/>
    </source>
</evidence>
<evidence type="ECO:0000256" key="1">
    <source>
        <dbReference type="SAM" id="MobiDB-lite"/>
    </source>
</evidence>
<feature type="region of interest" description="Disordered" evidence="1">
    <location>
        <begin position="1"/>
        <end position="51"/>
    </location>
</feature>
<dbReference type="AlphaFoldDB" id="A0A3P7LR97"/>
<keyword evidence="3" id="KW-1185">Reference proteome</keyword>
<reference evidence="2 3" key="1">
    <citation type="submission" date="2018-11" db="EMBL/GenBank/DDBJ databases">
        <authorList>
            <consortium name="Pathogen Informatics"/>
        </authorList>
    </citation>
    <scope>NUCLEOTIDE SEQUENCE [LARGE SCALE GENOMIC DNA]</scope>
</reference>